<dbReference type="GO" id="GO:0005739">
    <property type="term" value="C:mitochondrion"/>
    <property type="evidence" value="ECO:0007669"/>
    <property type="project" value="UniProtKB-SubCell"/>
</dbReference>
<name>A0A9W8LUW3_9FUNG</name>
<keyword evidence="8" id="KW-1185">Reference proteome</keyword>
<dbReference type="InterPro" id="IPR042272">
    <property type="entry name" value="ATP12_ATP_synth-F1-assembly_N"/>
</dbReference>
<dbReference type="PANTHER" id="PTHR21013:SF10">
    <property type="entry name" value="ATP SYNTHASE MITOCHONDRIAL F1 COMPLEX ASSEMBLY FACTOR 2"/>
    <property type="match status" value="1"/>
</dbReference>
<protein>
    <submittedName>
        <fullName evidence="7">ATP synthase mitochondrial F1 complex assembly factor 2</fullName>
    </submittedName>
</protein>
<dbReference type="EMBL" id="JANBUO010000071">
    <property type="protein sequence ID" value="KAJ2808018.1"/>
    <property type="molecule type" value="Genomic_DNA"/>
</dbReference>
<dbReference type="PANTHER" id="PTHR21013">
    <property type="entry name" value="ATP SYNTHASE MITOCHONDRIAL F1 COMPLEX ASSEMBLY FACTOR 2/ATP12 PROTEIN, MITOCHONDRIAL PRECURSOR"/>
    <property type="match status" value="1"/>
</dbReference>
<dbReference type="Gene3D" id="3.30.2180.10">
    <property type="entry name" value="ATP12-like"/>
    <property type="match status" value="1"/>
</dbReference>
<proteinExistence type="inferred from homology"/>
<organism evidence="7 8">
    <name type="scientific">Coemansia guatemalensis</name>
    <dbReference type="NCBI Taxonomy" id="2761395"/>
    <lineage>
        <taxon>Eukaryota</taxon>
        <taxon>Fungi</taxon>
        <taxon>Fungi incertae sedis</taxon>
        <taxon>Zoopagomycota</taxon>
        <taxon>Kickxellomycotina</taxon>
        <taxon>Kickxellomycetes</taxon>
        <taxon>Kickxellales</taxon>
        <taxon>Kickxellaceae</taxon>
        <taxon>Coemansia</taxon>
    </lineage>
</organism>
<keyword evidence="4" id="KW-0496">Mitochondrion</keyword>
<evidence type="ECO:0000256" key="2">
    <source>
        <dbReference type="ARBA" id="ARBA00008231"/>
    </source>
</evidence>
<comment type="caution">
    <text evidence="7">The sequence shown here is derived from an EMBL/GenBank/DDBJ whole genome shotgun (WGS) entry which is preliminary data.</text>
</comment>
<evidence type="ECO:0000256" key="1">
    <source>
        <dbReference type="ARBA" id="ARBA00004173"/>
    </source>
</evidence>
<dbReference type="GO" id="GO:0033615">
    <property type="term" value="P:mitochondrial proton-transporting ATP synthase complex assembly"/>
    <property type="evidence" value="ECO:0007669"/>
    <property type="project" value="TreeGrafter"/>
</dbReference>
<reference evidence="7" key="1">
    <citation type="submission" date="2022-07" db="EMBL/GenBank/DDBJ databases">
        <title>Phylogenomic reconstructions and comparative analyses of Kickxellomycotina fungi.</title>
        <authorList>
            <person name="Reynolds N.K."/>
            <person name="Stajich J.E."/>
            <person name="Barry K."/>
            <person name="Grigoriev I.V."/>
            <person name="Crous P."/>
            <person name="Smith M.E."/>
        </authorList>
    </citation>
    <scope>NUCLEOTIDE SEQUENCE</scope>
    <source>
        <strain evidence="7">NRRL 1565</strain>
    </source>
</reference>
<comment type="subcellular location">
    <subcellularLocation>
        <location evidence="1">Mitochondrion</location>
    </subcellularLocation>
</comment>
<dbReference type="InterPro" id="IPR023335">
    <property type="entry name" value="ATP12_ortho_dom_sf"/>
</dbReference>
<evidence type="ECO:0000256" key="4">
    <source>
        <dbReference type="ARBA" id="ARBA00023128"/>
    </source>
</evidence>
<accession>A0A9W8LUW3</accession>
<dbReference type="Gene3D" id="1.10.3580.10">
    <property type="entry name" value="ATP12 ATPase"/>
    <property type="match status" value="1"/>
</dbReference>
<feature type="region of interest" description="Disordered" evidence="6">
    <location>
        <begin position="29"/>
        <end position="55"/>
    </location>
</feature>
<keyword evidence="3" id="KW-0809">Transit peptide</keyword>
<dbReference type="Proteomes" id="UP001140094">
    <property type="component" value="Unassembled WGS sequence"/>
</dbReference>
<comment type="similarity">
    <text evidence="2">Belongs to the ATP12 family.</text>
</comment>
<gene>
    <name evidence="7" type="primary">atp12</name>
    <name evidence="7" type="ORF">H4R20_001038</name>
</gene>
<evidence type="ECO:0000313" key="8">
    <source>
        <dbReference type="Proteomes" id="UP001140094"/>
    </source>
</evidence>
<evidence type="ECO:0000256" key="6">
    <source>
        <dbReference type="SAM" id="MobiDB-lite"/>
    </source>
</evidence>
<keyword evidence="5" id="KW-0143">Chaperone</keyword>
<evidence type="ECO:0000256" key="5">
    <source>
        <dbReference type="ARBA" id="ARBA00023186"/>
    </source>
</evidence>
<evidence type="ECO:0000313" key="7">
    <source>
        <dbReference type="EMBL" id="KAJ2808018.1"/>
    </source>
</evidence>
<dbReference type="InterPro" id="IPR011419">
    <property type="entry name" value="ATP12_ATP_synth-F1-assembly"/>
</dbReference>
<dbReference type="AlphaFoldDB" id="A0A9W8LUW3"/>
<dbReference type="SUPFAM" id="SSF160909">
    <property type="entry name" value="ATP12-like"/>
    <property type="match status" value="1"/>
</dbReference>
<dbReference type="Pfam" id="PF07542">
    <property type="entry name" value="ATP12"/>
    <property type="match status" value="1"/>
</dbReference>
<dbReference type="OrthoDB" id="5673at2759"/>
<evidence type="ECO:0000256" key="3">
    <source>
        <dbReference type="ARBA" id="ARBA00022946"/>
    </source>
</evidence>
<sequence length="295" mass="32953">MRYMPSMRLVPVRCRPCRALGTTRWAHEARATGTTQPHNQDRQPQLAPDSGKDANANKAPVIRRFWRDVSVGERDGDYVVLLDKRPIKTPDGKLMRIPQGQRVLAWLVAGEWESQKEILGAHSLLLTSLVSRSIDGLSDANMRADVINKLLNYFRTDSVCLNDTHPRALVDLQQKYYSPIIDWARSTYDIDVQTTTNIFALHQQNVSIERLREVASEFSPLKLAALERAVMSAKSFLIGLALVQQHITVEDAAMAAQAEANSQTQLWGELENAHDLDNAAMRQVLGASACAVIDI</sequence>